<evidence type="ECO:0000313" key="2">
    <source>
        <dbReference type="EMBL" id="LAB31347.1"/>
    </source>
</evidence>
<reference evidence="2" key="2">
    <citation type="submission" date="2017-11" db="EMBL/GenBank/DDBJ databases">
        <title>Coralsnake Venomics: Analyses of Venom Gland Transcriptomes and Proteomes of Six Brazilian Taxa.</title>
        <authorList>
            <person name="Aird S.D."/>
            <person name="Jorge da Silva N."/>
            <person name="Qiu L."/>
            <person name="Villar-Briones A."/>
            <person name="Aparecida-Saddi V."/>
            <person name="Campos-Telles M.P."/>
            <person name="Grau M."/>
            <person name="Mikheyev A.S."/>
        </authorList>
    </citation>
    <scope>NUCLEOTIDE SEQUENCE</scope>
    <source>
        <tissue evidence="2">Venom_gland</tissue>
    </source>
</reference>
<reference evidence="2" key="1">
    <citation type="submission" date="2017-07" db="EMBL/GenBank/DDBJ databases">
        <authorList>
            <person name="Mikheyev A."/>
            <person name="Grau M."/>
        </authorList>
    </citation>
    <scope>NUCLEOTIDE SEQUENCE</scope>
    <source>
        <tissue evidence="2">Venom_gland</tissue>
    </source>
</reference>
<protein>
    <submittedName>
        <fullName evidence="2">Uncharacterized protein</fullName>
    </submittedName>
</protein>
<feature type="region of interest" description="Disordered" evidence="1">
    <location>
        <begin position="50"/>
        <end position="73"/>
    </location>
</feature>
<proteinExistence type="predicted"/>
<name>A0A2D4MDA0_9SAUR</name>
<sequence>MDVSLLLSQARRMLACLEKQSPHASNFGLFFDKDLKILINDCDCQQNPGAGADGTQEISQDRERPDTQASEGSCCRDVPKWKRGTKCLLIQICSLLGHGACSS</sequence>
<evidence type="ECO:0000256" key="1">
    <source>
        <dbReference type="SAM" id="MobiDB-lite"/>
    </source>
</evidence>
<dbReference type="AlphaFoldDB" id="A0A2D4MDA0"/>
<organism evidence="2">
    <name type="scientific">Micrurus spixii</name>
    <name type="common">Amazon coral snake</name>
    <dbReference type="NCBI Taxonomy" id="129469"/>
    <lineage>
        <taxon>Eukaryota</taxon>
        <taxon>Metazoa</taxon>
        <taxon>Chordata</taxon>
        <taxon>Craniata</taxon>
        <taxon>Vertebrata</taxon>
        <taxon>Euteleostomi</taxon>
        <taxon>Lepidosauria</taxon>
        <taxon>Squamata</taxon>
        <taxon>Bifurcata</taxon>
        <taxon>Unidentata</taxon>
        <taxon>Episquamata</taxon>
        <taxon>Toxicofera</taxon>
        <taxon>Serpentes</taxon>
        <taxon>Colubroidea</taxon>
        <taxon>Elapidae</taxon>
        <taxon>Elapinae</taxon>
        <taxon>Micrurus</taxon>
    </lineage>
</organism>
<accession>A0A2D4MDA0</accession>
<dbReference type="EMBL" id="IACM01087943">
    <property type="protein sequence ID" value="LAB31347.1"/>
    <property type="molecule type" value="Transcribed_RNA"/>
</dbReference>